<feature type="region of interest" description="Disordered" evidence="1">
    <location>
        <begin position="131"/>
        <end position="152"/>
    </location>
</feature>
<evidence type="ECO:0000313" key="3">
    <source>
        <dbReference type="Proteomes" id="UP000030669"/>
    </source>
</evidence>
<dbReference type="OrthoDB" id="3254913at2759"/>
<dbReference type="KEGG" id="gtr:GLOTRDRAFT_126665"/>
<accession>S7RTZ6</accession>
<dbReference type="HOGENOM" id="CLU_1722564_0_0_1"/>
<dbReference type="eggNOG" id="ENOG502SX4V">
    <property type="taxonomic scope" value="Eukaryota"/>
</dbReference>
<feature type="compositionally biased region" description="Basic and acidic residues" evidence="1">
    <location>
        <begin position="131"/>
        <end position="142"/>
    </location>
</feature>
<keyword evidence="3" id="KW-1185">Reference proteome</keyword>
<dbReference type="STRING" id="670483.S7RTZ6"/>
<protein>
    <submittedName>
        <fullName evidence="2">Uncharacterized protein</fullName>
    </submittedName>
</protein>
<reference evidence="2 3" key="1">
    <citation type="journal article" date="2012" name="Science">
        <title>The Paleozoic origin of enzymatic lignin decomposition reconstructed from 31 fungal genomes.</title>
        <authorList>
            <person name="Floudas D."/>
            <person name="Binder M."/>
            <person name="Riley R."/>
            <person name="Barry K."/>
            <person name="Blanchette R.A."/>
            <person name="Henrissat B."/>
            <person name="Martinez A.T."/>
            <person name="Otillar R."/>
            <person name="Spatafora J.W."/>
            <person name="Yadav J.S."/>
            <person name="Aerts A."/>
            <person name="Benoit I."/>
            <person name="Boyd A."/>
            <person name="Carlson A."/>
            <person name="Copeland A."/>
            <person name="Coutinho P.M."/>
            <person name="de Vries R.P."/>
            <person name="Ferreira P."/>
            <person name="Findley K."/>
            <person name="Foster B."/>
            <person name="Gaskell J."/>
            <person name="Glotzer D."/>
            <person name="Gorecki P."/>
            <person name="Heitman J."/>
            <person name="Hesse C."/>
            <person name="Hori C."/>
            <person name="Igarashi K."/>
            <person name="Jurgens J.A."/>
            <person name="Kallen N."/>
            <person name="Kersten P."/>
            <person name="Kohler A."/>
            <person name="Kuees U."/>
            <person name="Kumar T.K.A."/>
            <person name="Kuo A."/>
            <person name="LaButti K."/>
            <person name="Larrondo L.F."/>
            <person name="Lindquist E."/>
            <person name="Ling A."/>
            <person name="Lombard V."/>
            <person name="Lucas S."/>
            <person name="Lundell T."/>
            <person name="Martin R."/>
            <person name="McLaughlin D.J."/>
            <person name="Morgenstern I."/>
            <person name="Morin E."/>
            <person name="Murat C."/>
            <person name="Nagy L.G."/>
            <person name="Nolan M."/>
            <person name="Ohm R.A."/>
            <person name="Patyshakuliyeva A."/>
            <person name="Rokas A."/>
            <person name="Ruiz-Duenas F.J."/>
            <person name="Sabat G."/>
            <person name="Salamov A."/>
            <person name="Samejima M."/>
            <person name="Schmutz J."/>
            <person name="Slot J.C."/>
            <person name="St John F."/>
            <person name="Stenlid J."/>
            <person name="Sun H."/>
            <person name="Sun S."/>
            <person name="Syed K."/>
            <person name="Tsang A."/>
            <person name="Wiebenga A."/>
            <person name="Young D."/>
            <person name="Pisabarro A."/>
            <person name="Eastwood D.C."/>
            <person name="Martin F."/>
            <person name="Cullen D."/>
            <person name="Grigoriev I.V."/>
            <person name="Hibbett D.S."/>
        </authorList>
    </citation>
    <scope>NUCLEOTIDE SEQUENCE [LARGE SCALE GENOMIC DNA]</scope>
    <source>
        <strain evidence="2 3">ATCC 11539</strain>
    </source>
</reference>
<feature type="region of interest" description="Disordered" evidence="1">
    <location>
        <begin position="1"/>
        <end position="74"/>
    </location>
</feature>
<evidence type="ECO:0000313" key="2">
    <source>
        <dbReference type="EMBL" id="EPQ58175.1"/>
    </source>
</evidence>
<dbReference type="RefSeq" id="XP_007863426.1">
    <property type="nucleotide sequence ID" value="XM_007865235.1"/>
</dbReference>
<sequence length="152" mass="16775">MDPIDSPHNRHQPGADPQPEHLPAQPHEHPDSSDVPDPSQPSSDEPPPAHSREASGEALRSGMQSPNLPELPKHELDFSFDSIINSKSDFASDPEFARVQKRASNVLKLSEENEKLNAELKAMTERLEAAEKKRKELEERRKNGGSSGNTSS</sequence>
<dbReference type="GeneID" id="19301422"/>
<name>S7RTZ6_GLOTA</name>
<gene>
    <name evidence="2" type="ORF">GLOTRDRAFT_126665</name>
</gene>
<organism evidence="2 3">
    <name type="scientific">Gloeophyllum trabeum (strain ATCC 11539 / FP-39264 / Madison 617)</name>
    <name type="common">Brown rot fungus</name>
    <dbReference type="NCBI Taxonomy" id="670483"/>
    <lineage>
        <taxon>Eukaryota</taxon>
        <taxon>Fungi</taxon>
        <taxon>Dikarya</taxon>
        <taxon>Basidiomycota</taxon>
        <taxon>Agaricomycotina</taxon>
        <taxon>Agaricomycetes</taxon>
        <taxon>Gloeophyllales</taxon>
        <taxon>Gloeophyllaceae</taxon>
        <taxon>Gloeophyllum</taxon>
    </lineage>
</organism>
<dbReference type="AlphaFoldDB" id="S7RTZ6"/>
<feature type="compositionally biased region" description="Low complexity" evidence="1">
    <location>
        <begin position="33"/>
        <end position="43"/>
    </location>
</feature>
<proteinExistence type="predicted"/>
<evidence type="ECO:0000256" key="1">
    <source>
        <dbReference type="SAM" id="MobiDB-lite"/>
    </source>
</evidence>
<dbReference type="EMBL" id="KB469298">
    <property type="protein sequence ID" value="EPQ58175.1"/>
    <property type="molecule type" value="Genomic_DNA"/>
</dbReference>
<dbReference type="Proteomes" id="UP000030669">
    <property type="component" value="Unassembled WGS sequence"/>
</dbReference>